<evidence type="ECO:0000313" key="10">
    <source>
        <dbReference type="EMBL" id="EZA56884.1"/>
    </source>
</evidence>
<feature type="compositionally biased region" description="Low complexity" evidence="8">
    <location>
        <begin position="239"/>
        <end position="253"/>
    </location>
</feature>
<dbReference type="SUPFAM" id="SSF49417">
    <property type="entry name" value="p53-like transcription factors"/>
    <property type="match status" value="1"/>
</dbReference>
<dbReference type="GO" id="GO:0000981">
    <property type="term" value="F:DNA-binding transcription factor activity, RNA polymerase II-specific"/>
    <property type="evidence" value="ECO:0007669"/>
    <property type="project" value="TreeGrafter"/>
</dbReference>
<organism evidence="10 11">
    <name type="scientific">Ooceraea biroi</name>
    <name type="common">Clonal raider ant</name>
    <name type="synonym">Cerapachys biroi</name>
    <dbReference type="NCBI Taxonomy" id="2015173"/>
    <lineage>
        <taxon>Eukaryota</taxon>
        <taxon>Metazoa</taxon>
        <taxon>Ecdysozoa</taxon>
        <taxon>Arthropoda</taxon>
        <taxon>Hexapoda</taxon>
        <taxon>Insecta</taxon>
        <taxon>Pterygota</taxon>
        <taxon>Neoptera</taxon>
        <taxon>Endopterygota</taxon>
        <taxon>Hymenoptera</taxon>
        <taxon>Apocrita</taxon>
        <taxon>Aculeata</taxon>
        <taxon>Formicoidea</taxon>
        <taxon>Formicidae</taxon>
        <taxon>Dorylinae</taxon>
        <taxon>Ooceraea</taxon>
    </lineage>
</organism>
<feature type="domain" description="T-box" evidence="9">
    <location>
        <begin position="10"/>
        <end position="206"/>
    </location>
</feature>
<keyword evidence="5" id="KW-0804">Transcription</keyword>
<dbReference type="PANTHER" id="PTHR11267">
    <property type="entry name" value="T-BOX PROTEIN-RELATED"/>
    <property type="match status" value="1"/>
</dbReference>
<dbReference type="PROSITE" id="PS01283">
    <property type="entry name" value="TBOX_1"/>
    <property type="match status" value="1"/>
</dbReference>
<feature type="region of interest" description="Disordered" evidence="8">
    <location>
        <begin position="237"/>
        <end position="264"/>
    </location>
</feature>
<evidence type="ECO:0000256" key="2">
    <source>
        <dbReference type="ARBA" id="ARBA00022473"/>
    </source>
</evidence>
<dbReference type="PROSITE" id="PS01264">
    <property type="entry name" value="TBOX_2"/>
    <property type="match status" value="1"/>
</dbReference>
<name>A0A026WP57_OOCBI</name>
<comment type="caution">
    <text evidence="7">Lacks conserved residue(s) required for the propagation of feature annotation.</text>
</comment>
<evidence type="ECO:0000256" key="8">
    <source>
        <dbReference type="SAM" id="MobiDB-lite"/>
    </source>
</evidence>
<evidence type="ECO:0000256" key="1">
    <source>
        <dbReference type="ARBA" id="ARBA00004123"/>
    </source>
</evidence>
<keyword evidence="4 7" id="KW-0238">DNA-binding</keyword>
<evidence type="ECO:0000256" key="3">
    <source>
        <dbReference type="ARBA" id="ARBA00023015"/>
    </source>
</evidence>
<evidence type="ECO:0000313" key="11">
    <source>
        <dbReference type="Proteomes" id="UP000053097"/>
    </source>
</evidence>
<evidence type="ECO:0000256" key="7">
    <source>
        <dbReference type="PROSITE-ProRule" id="PRU00201"/>
    </source>
</evidence>
<dbReference type="FunFam" id="2.60.40.820:FF:000010">
    <property type="entry name" value="T-box transcription factor TBX6"/>
    <property type="match status" value="1"/>
</dbReference>
<comment type="subcellular location">
    <subcellularLocation>
        <location evidence="1 7">Nucleus</location>
    </subcellularLocation>
</comment>
<dbReference type="CDD" id="cd20681">
    <property type="entry name" value="T-box_Drosocross-like"/>
    <property type="match status" value="1"/>
</dbReference>
<dbReference type="GO" id="GO:0045893">
    <property type="term" value="P:positive regulation of DNA-templated transcription"/>
    <property type="evidence" value="ECO:0007669"/>
    <property type="project" value="InterPro"/>
</dbReference>
<evidence type="ECO:0000256" key="6">
    <source>
        <dbReference type="ARBA" id="ARBA00023242"/>
    </source>
</evidence>
<dbReference type="InterPro" id="IPR001699">
    <property type="entry name" value="TF_T-box"/>
</dbReference>
<protein>
    <submittedName>
        <fullName evidence="10">T-box protein</fullName>
    </submittedName>
</protein>
<keyword evidence="6 7" id="KW-0539">Nucleus</keyword>
<keyword evidence="2" id="KW-0217">Developmental protein</keyword>
<dbReference type="InterPro" id="IPR008967">
    <property type="entry name" value="p53-like_TF_DNA-bd_sf"/>
</dbReference>
<evidence type="ECO:0000256" key="5">
    <source>
        <dbReference type="ARBA" id="ARBA00023163"/>
    </source>
</evidence>
<dbReference type="GO" id="GO:0000978">
    <property type="term" value="F:RNA polymerase II cis-regulatory region sequence-specific DNA binding"/>
    <property type="evidence" value="ECO:0007669"/>
    <property type="project" value="InterPro"/>
</dbReference>
<dbReference type="STRING" id="2015173.A0A026WP57"/>
<proteinExistence type="predicted"/>
<reference evidence="10 11" key="1">
    <citation type="journal article" date="2014" name="Curr. Biol.">
        <title>The genome of the clonal raider ant Cerapachys biroi.</title>
        <authorList>
            <person name="Oxley P.R."/>
            <person name="Ji L."/>
            <person name="Fetter-Pruneda I."/>
            <person name="McKenzie S.K."/>
            <person name="Li C."/>
            <person name="Hu H."/>
            <person name="Zhang G."/>
            <person name="Kronauer D.J."/>
        </authorList>
    </citation>
    <scope>NUCLEOTIDE SEQUENCE [LARGE SCALE GENOMIC DNA]</scope>
</reference>
<gene>
    <name evidence="10" type="ORF">X777_02735</name>
</gene>
<sequence length="383" mass="43792">MLPPEVRVELNNRKLWQQFHAETTEMIITKSGRRMFPSVQANVSGLQKRERYYVLMEITPASNRRHKYCGNNGGDDNDTTKSTGGWTFAGPAEPQPHIDRRIYLHPDSPSTGEHWMQNMINFSKLKLTNNIVDHRTNVVLTSMHKYVPQIWIIRCDNAKNLNELFSHPSSSFIFRETEFIAVTAYQNENITKLKIDNNPFAKGFRETGQSRCKRKYPQMDSECINYTHTQAHDEEANLSFESDSSHSENSASSQRTDASIDNLTQKSKVSRLEIAASSDDDVCDAESPMMNDAAEKAPQAEGRYEDEVQPRFHRPWLSSKSSEVAALATPLTPPNPPVLPTMLPSSTSGMNWTSYYLNYVQAHQNFASFPQYHHLMMYLPRYS</sequence>
<dbReference type="SMART" id="SM00425">
    <property type="entry name" value="TBOX"/>
    <property type="match status" value="1"/>
</dbReference>
<evidence type="ECO:0000259" key="9">
    <source>
        <dbReference type="PROSITE" id="PS50252"/>
    </source>
</evidence>
<dbReference type="Gene3D" id="2.60.40.820">
    <property type="entry name" value="Transcription factor, T-box"/>
    <property type="match status" value="1"/>
</dbReference>
<dbReference type="GO" id="GO:0001708">
    <property type="term" value="P:cell fate specification"/>
    <property type="evidence" value="ECO:0007669"/>
    <property type="project" value="TreeGrafter"/>
</dbReference>
<keyword evidence="11" id="KW-1185">Reference proteome</keyword>
<keyword evidence="3" id="KW-0805">Transcription regulation</keyword>
<dbReference type="InterPro" id="IPR018186">
    <property type="entry name" value="TF_T-box_CS"/>
</dbReference>
<dbReference type="OMA" id="HERYYIV"/>
<dbReference type="GO" id="GO:0005634">
    <property type="term" value="C:nucleus"/>
    <property type="evidence" value="ECO:0007669"/>
    <property type="project" value="UniProtKB-SubCell"/>
</dbReference>
<dbReference type="Pfam" id="PF00907">
    <property type="entry name" value="T-box"/>
    <property type="match status" value="1"/>
</dbReference>
<dbReference type="PANTHER" id="PTHR11267:SF204">
    <property type="entry name" value="SPADETAIL"/>
    <property type="match status" value="1"/>
</dbReference>
<dbReference type="OrthoDB" id="7442607at2759"/>
<evidence type="ECO:0000256" key="4">
    <source>
        <dbReference type="ARBA" id="ARBA00023125"/>
    </source>
</evidence>
<dbReference type="PRINTS" id="PR00937">
    <property type="entry name" value="TBOX"/>
</dbReference>
<feature type="compositionally biased region" description="Polar residues" evidence="8">
    <location>
        <begin position="254"/>
        <end position="264"/>
    </location>
</feature>
<dbReference type="InterPro" id="IPR036960">
    <property type="entry name" value="T-box_sf"/>
</dbReference>
<dbReference type="Proteomes" id="UP000053097">
    <property type="component" value="Unassembled WGS sequence"/>
</dbReference>
<dbReference type="EMBL" id="KK107154">
    <property type="protein sequence ID" value="EZA56884.1"/>
    <property type="molecule type" value="Genomic_DNA"/>
</dbReference>
<accession>A0A026WP57</accession>
<dbReference type="AlphaFoldDB" id="A0A026WP57"/>
<dbReference type="GO" id="GO:0000785">
    <property type="term" value="C:chromatin"/>
    <property type="evidence" value="ECO:0007669"/>
    <property type="project" value="TreeGrafter"/>
</dbReference>
<dbReference type="PROSITE" id="PS50252">
    <property type="entry name" value="TBOX_3"/>
    <property type="match status" value="1"/>
</dbReference>
<dbReference type="InterPro" id="IPR046360">
    <property type="entry name" value="T-box_DNA-bd"/>
</dbReference>